<dbReference type="InterPro" id="IPR038363">
    <property type="entry name" value="LepA_C_sf"/>
</dbReference>
<dbReference type="SUPFAM" id="SSF54980">
    <property type="entry name" value="EF-G C-terminal domain-like"/>
    <property type="match status" value="2"/>
</dbReference>
<dbReference type="FunFam" id="3.30.70.240:FF:000007">
    <property type="entry name" value="Translation factor GUF1, mitochondrial"/>
    <property type="match status" value="1"/>
</dbReference>
<evidence type="ECO:0000256" key="7">
    <source>
        <dbReference type="ARBA" id="ARBA00023136"/>
    </source>
</evidence>
<feature type="domain" description="Tr-type G" evidence="13">
    <location>
        <begin position="2"/>
        <end position="184"/>
    </location>
</feature>
<evidence type="ECO:0000256" key="9">
    <source>
        <dbReference type="ARBA" id="ARBA00057626"/>
    </source>
</evidence>
<accession>A0A8I0T2Z3</accession>
<evidence type="ECO:0000313" key="14">
    <source>
        <dbReference type="EMBL" id="MBE0345856.1"/>
    </source>
</evidence>
<dbReference type="CDD" id="cd03699">
    <property type="entry name" value="EF4_II"/>
    <property type="match status" value="1"/>
</dbReference>
<dbReference type="InterPro" id="IPR035647">
    <property type="entry name" value="EFG_III/V"/>
</dbReference>
<keyword evidence="2 12" id="KW-1003">Cell membrane</keyword>
<dbReference type="CDD" id="cd03709">
    <property type="entry name" value="lepA_C"/>
    <property type="match status" value="1"/>
</dbReference>
<dbReference type="CDD" id="cd01890">
    <property type="entry name" value="LepA"/>
    <property type="match status" value="1"/>
</dbReference>
<dbReference type="Gene3D" id="3.40.50.300">
    <property type="entry name" value="P-loop containing nucleotide triphosphate hydrolases"/>
    <property type="match status" value="1"/>
</dbReference>
<evidence type="ECO:0000256" key="12">
    <source>
        <dbReference type="HAMAP-Rule" id="MF_00071"/>
    </source>
</evidence>
<dbReference type="EMBL" id="AQHF01000020">
    <property type="protein sequence ID" value="MBE0345856.1"/>
    <property type="molecule type" value="Genomic_DNA"/>
</dbReference>
<keyword evidence="7 12" id="KW-0472">Membrane</keyword>
<dbReference type="PROSITE" id="PS51722">
    <property type="entry name" value="G_TR_2"/>
    <property type="match status" value="1"/>
</dbReference>
<dbReference type="PANTHER" id="PTHR43512:SF4">
    <property type="entry name" value="TRANSLATION FACTOR GUF1 HOMOLOG, CHLOROPLASTIC"/>
    <property type="match status" value="1"/>
</dbReference>
<dbReference type="CDD" id="cd16260">
    <property type="entry name" value="EF4_III"/>
    <property type="match status" value="1"/>
</dbReference>
<dbReference type="GO" id="GO:0003746">
    <property type="term" value="F:translation elongation factor activity"/>
    <property type="evidence" value="ECO:0007669"/>
    <property type="project" value="UniProtKB-UniRule"/>
</dbReference>
<dbReference type="Gene3D" id="2.40.30.10">
    <property type="entry name" value="Translation factors"/>
    <property type="match status" value="1"/>
</dbReference>
<keyword evidence="6 12" id="KW-0342">GTP-binding</keyword>
<keyword evidence="15" id="KW-1185">Reference proteome</keyword>
<dbReference type="SUPFAM" id="SSF50447">
    <property type="entry name" value="Translation proteins"/>
    <property type="match status" value="1"/>
</dbReference>
<evidence type="ECO:0000256" key="6">
    <source>
        <dbReference type="ARBA" id="ARBA00023134"/>
    </source>
</evidence>
<keyword evidence="5 12" id="KW-0648">Protein biosynthesis</keyword>
<evidence type="ECO:0000256" key="3">
    <source>
        <dbReference type="ARBA" id="ARBA00022741"/>
    </source>
</evidence>
<evidence type="ECO:0000256" key="10">
    <source>
        <dbReference type="ARBA" id="ARBA00061052"/>
    </source>
</evidence>
<dbReference type="InterPro" id="IPR004161">
    <property type="entry name" value="EFTu-like_2"/>
</dbReference>
<dbReference type="Pfam" id="PF00009">
    <property type="entry name" value="GTP_EFTU"/>
    <property type="match status" value="1"/>
</dbReference>
<feature type="binding site" evidence="12">
    <location>
        <begin position="131"/>
        <end position="134"/>
    </location>
    <ligand>
        <name>GTP</name>
        <dbReference type="ChEBI" id="CHEBI:37565"/>
    </ligand>
</feature>
<dbReference type="Gene3D" id="3.30.70.870">
    <property type="entry name" value="Elongation Factor G (Translational Gtpase), domain 3"/>
    <property type="match status" value="1"/>
</dbReference>
<comment type="subcellular location">
    <subcellularLocation>
        <location evidence="12">Cell membrane</location>
        <topology evidence="12">Peripheral membrane protein</topology>
        <orientation evidence="12">Cytoplasmic side</orientation>
    </subcellularLocation>
</comment>
<sequence>MKHIRNFSIIAHIDHGKSTLSDRLIQVCGGLTDREMQQQVLDSMDIERERGITIKAQSVTLNYKAKDGETYQLNFIDTPGHVDFTYEVSRSLAACEGALLVVDAGQGVEAQTLANCYTAIEMDLEVIPVLNKIDLPQADPLRVAEEIEDIVGIEALEAVRCSAKTGIGIDEVLEVIVRDIPPPEGDIDAPLQALIIDSWFDPYQGVVSLVRIKNGELRAGEKIKIMSTEQAHQVDKVGIFTPKQTNTGVLRTGEVGFVIAGIKDIHGAPVGDTITMARDSATERLPGFQKVKPQVYAGMFPISSDDYENFRDALNKLSLNDASLFFEPENSTALGFGFRCGFLGMLHMEIIQERLEREYDMDLITTAPTVIYEVETKHGVVKIDNPSDLPPVNDIIEIREPIVEANILVPQEYLGNVITLCVEKRGVQTKMSYHGKQVAVTYELPMSEVVMDFFDKLKSTSRGFASLDYNFKRFEASDMVRVDILINGDRVDALAIIVHRDGSQSRGRQLAEALRELIPRQMFDIAIQAAIGNHVIARSTVKQLRKNVIAKCYGGDVSRKKKLLQKQKEGKKRMKQLGNVEVPQDAFLAILKVGK</sequence>
<evidence type="ECO:0000313" key="15">
    <source>
        <dbReference type="Proteomes" id="UP000660708"/>
    </source>
</evidence>
<dbReference type="InterPro" id="IPR009000">
    <property type="entry name" value="Transl_B-barrel_sf"/>
</dbReference>
<comment type="function">
    <text evidence="9 12">Required for accurate and efficient protein synthesis under certain stress conditions. May act as a fidelity factor of the translation reaction, by catalyzing a one-codon backward translocation of tRNAs on improperly translocated ribosomes. Back-translocation proceeds from a post-translocation (POST) complex to a pre-translocation (PRE) complex, thus giving elongation factor G a second chance to translocate the tRNAs correctly. Binds to ribosomes in a GTP-dependent manner.</text>
</comment>
<dbReference type="InterPro" id="IPR000795">
    <property type="entry name" value="T_Tr_GTP-bd_dom"/>
</dbReference>
<evidence type="ECO:0000256" key="1">
    <source>
        <dbReference type="ARBA" id="ARBA00005454"/>
    </source>
</evidence>
<dbReference type="HAMAP" id="MF_00071">
    <property type="entry name" value="LepA"/>
    <property type="match status" value="1"/>
</dbReference>
<dbReference type="InterPro" id="IPR031157">
    <property type="entry name" value="G_TR_CS"/>
</dbReference>
<evidence type="ECO:0000256" key="2">
    <source>
        <dbReference type="ARBA" id="ARBA00022475"/>
    </source>
</evidence>
<dbReference type="Pfam" id="PF06421">
    <property type="entry name" value="LepA_C"/>
    <property type="match status" value="1"/>
</dbReference>
<keyword evidence="3 12" id="KW-0547">Nucleotide-binding</keyword>
<keyword evidence="4 12" id="KW-0378">Hydrolase</keyword>
<dbReference type="InterPro" id="IPR035654">
    <property type="entry name" value="LepA_IV"/>
</dbReference>
<dbReference type="AlphaFoldDB" id="A0A8I0T2Z3"/>
<evidence type="ECO:0000259" key="13">
    <source>
        <dbReference type="PROSITE" id="PS51722"/>
    </source>
</evidence>
<dbReference type="FunFam" id="3.30.70.2570:FF:000001">
    <property type="entry name" value="Translation factor GUF1, mitochondrial"/>
    <property type="match status" value="1"/>
</dbReference>
<dbReference type="PRINTS" id="PR00315">
    <property type="entry name" value="ELONGATNFCT"/>
</dbReference>
<dbReference type="FunFam" id="3.30.70.870:FF:000004">
    <property type="entry name" value="Translation factor GUF1, mitochondrial"/>
    <property type="match status" value="1"/>
</dbReference>
<dbReference type="RefSeq" id="WP_147390821.1">
    <property type="nucleotide sequence ID" value="NZ_AQHF01000020.1"/>
</dbReference>
<comment type="similarity">
    <text evidence="10">Belongs to the GTP-binding elongation factor family. LepA subfamily.</text>
</comment>
<comment type="catalytic activity">
    <reaction evidence="8 12">
        <text>GTP + H2O = GDP + phosphate + H(+)</text>
        <dbReference type="Rhea" id="RHEA:19669"/>
        <dbReference type="ChEBI" id="CHEBI:15377"/>
        <dbReference type="ChEBI" id="CHEBI:15378"/>
        <dbReference type="ChEBI" id="CHEBI:37565"/>
        <dbReference type="ChEBI" id="CHEBI:43474"/>
        <dbReference type="ChEBI" id="CHEBI:58189"/>
        <dbReference type="EC" id="3.6.5.n1"/>
    </reaction>
</comment>
<dbReference type="Gene3D" id="3.30.70.240">
    <property type="match status" value="1"/>
</dbReference>
<dbReference type="PROSITE" id="PS00301">
    <property type="entry name" value="G_TR_1"/>
    <property type="match status" value="1"/>
</dbReference>
<dbReference type="SMART" id="SM00838">
    <property type="entry name" value="EFG_C"/>
    <property type="match status" value="1"/>
</dbReference>
<reference evidence="14 15" key="1">
    <citation type="submission" date="2015-06" db="EMBL/GenBank/DDBJ databases">
        <title>Genome sequence of Pseudoalteromonas peptidolytica.</title>
        <authorList>
            <person name="Xie B.-B."/>
            <person name="Rong J.-C."/>
            <person name="Qin Q.-L."/>
            <person name="Zhang Y.-Z."/>
        </authorList>
    </citation>
    <scope>NUCLEOTIDE SEQUENCE [LARGE SCALE GENOMIC DNA]</scope>
    <source>
        <strain evidence="14 15">F12-50-A1</strain>
    </source>
</reference>
<dbReference type="GO" id="GO:0097216">
    <property type="term" value="F:guanosine tetraphosphate binding"/>
    <property type="evidence" value="ECO:0007669"/>
    <property type="project" value="UniProtKB-ARBA"/>
</dbReference>
<evidence type="ECO:0000256" key="8">
    <source>
        <dbReference type="ARBA" id="ARBA00050293"/>
    </source>
</evidence>
<dbReference type="InterPro" id="IPR006297">
    <property type="entry name" value="EF-4"/>
</dbReference>
<dbReference type="GO" id="GO:0045727">
    <property type="term" value="P:positive regulation of translation"/>
    <property type="evidence" value="ECO:0007669"/>
    <property type="project" value="UniProtKB-UniRule"/>
</dbReference>
<organism evidence="14 15">
    <name type="scientific">Pseudoalteromonas peptidolytica F12-50-A1</name>
    <dbReference type="NCBI Taxonomy" id="1315280"/>
    <lineage>
        <taxon>Bacteria</taxon>
        <taxon>Pseudomonadati</taxon>
        <taxon>Pseudomonadota</taxon>
        <taxon>Gammaproteobacteria</taxon>
        <taxon>Alteromonadales</taxon>
        <taxon>Pseudoalteromonadaceae</taxon>
        <taxon>Pseudoalteromonas</taxon>
    </lineage>
</organism>
<dbReference type="FunFam" id="2.40.30.10:FF:000015">
    <property type="entry name" value="Translation factor GUF1, mitochondrial"/>
    <property type="match status" value="1"/>
</dbReference>
<name>A0A8I0T2Z3_9GAMM</name>
<protein>
    <recommendedName>
        <fullName evidence="11 12">Elongation factor 4</fullName>
        <shortName evidence="12">EF-4</shortName>
        <ecNumber evidence="11 12">3.6.5.n1</ecNumber>
    </recommendedName>
    <alternativeName>
        <fullName evidence="12">Ribosomal back-translocase LepA</fullName>
    </alternativeName>
</protein>
<dbReference type="Proteomes" id="UP000660708">
    <property type="component" value="Unassembled WGS sequence"/>
</dbReference>
<dbReference type="NCBIfam" id="TIGR01393">
    <property type="entry name" value="lepA"/>
    <property type="match status" value="1"/>
</dbReference>
<gene>
    <name evidence="12 14" type="primary">lepA</name>
    <name evidence="14" type="ORF">PPEP_a0825</name>
</gene>
<dbReference type="Pfam" id="PF00679">
    <property type="entry name" value="EFG_C"/>
    <property type="match status" value="1"/>
</dbReference>
<dbReference type="InterPro" id="IPR013842">
    <property type="entry name" value="LepA_CTD"/>
</dbReference>
<evidence type="ECO:0000256" key="4">
    <source>
        <dbReference type="ARBA" id="ARBA00022801"/>
    </source>
</evidence>
<evidence type="ECO:0000256" key="11">
    <source>
        <dbReference type="ARBA" id="ARBA00066744"/>
    </source>
</evidence>
<dbReference type="FunFam" id="3.40.50.300:FF:000078">
    <property type="entry name" value="Elongation factor 4"/>
    <property type="match status" value="1"/>
</dbReference>
<dbReference type="NCBIfam" id="TIGR00231">
    <property type="entry name" value="small_GTP"/>
    <property type="match status" value="1"/>
</dbReference>
<dbReference type="SUPFAM" id="SSF52540">
    <property type="entry name" value="P-loop containing nucleoside triphosphate hydrolases"/>
    <property type="match status" value="1"/>
</dbReference>
<dbReference type="InterPro" id="IPR027417">
    <property type="entry name" value="P-loop_NTPase"/>
</dbReference>
<dbReference type="EC" id="3.6.5.n1" evidence="11 12"/>
<dbReference type="GO" id="GO:0005525">
    <property type="term" value="F:GTP binding"/>
    <property type="evidence" value="ECO:0007669"/>
    <property type="project" value="UniProtKB-UniRule"/>
</dbReference>
<evidence type="ECO:0000256" key="5">
    <source>
        <dbReference type="ARBA" id="ARBA00022917"/>
    </source>
</evidence>
<comment type="similarity">
    <text evidence="1 12">Belongs to the TRAFAC class translation factor GTPase superfamily. Classic translation factor GTPase family. LepA subfamily.</text>
</comment>
<comment type="caution">
    <text evidence="14">The sequence shown here is derived from an EMBL/GenBank/DDBJ whole genome shotgun (WGS) entry which is preliminary data.</text>
</comment>
<feature type="binding site" evidence="12">
    <location>
        <begin position="14"/>
        <end position="19"/>
    </location>
    <ligand>
        <name>GTP</name>
        <dbReference type="ChEBI" id="CHEBI:37565"/>
    </ligand>
</feature>
<dbReference type="InterPro" id="IPR000640">
    <property type="entry name" value="EFG_V-like"/>
</dbReference>
<dbReference type="GO" id="GO:0005886">
    <property type="term" value="C:plasma membrane"/>
    <property type="evidence" value="ECO:0007669"/>
    <property type="project" value="UniProtKB-SubCell"/>
</dbReference>
<dbReference type="InterPro" id="IPR005225">
    <property type="entry name" value="Small_GTP-bd"/>
</dbReference>
<dbReference type="Pfam" id="PF03144">
    <property type="entry name" value="GTP_EFTU_D2"/>
    <property type="match status" value="1"/>
</dbReference>
<dbReference type="PANTHER" id="PTHR43512">
    <property type="entry name" value="TRANSLATION FACTOR GUF1-RELATED"/>
    <property type="match status" value="1"/>
</dbReference>
<proteinExistence type="inferred from homology"/>
<dbReference type="GO" id="GO:0003924">
    <property type="term" value="F:GTPase activity"/>
    <property type="evidence" value="ECO:0007669"/>
    <property type="project" value="UniProtKB-UniRule"/>
</dbReference>
<dbReference type="Gene3D" id="3.30.70.2570">
    <property type="entry name" value="Elongation factor 4, C-terminal domain"/>
    <property type="match status" value="1"/>
</dbReference>
<dbReference type="GO" id="GO:0043022">
    <property type="term" value="F:ribosome binding"/>
    <property type="evidence" value="ECO:0007669"/>
    <property type="project" value="UniProtKB-UniRule"/>
</dbReference>